<reference evidence="3" key="1">
    <citation type="submission" date="2017-09" db="EMBL/GenBank/DDBJ databases">
        <authorList>
            <person name="Varghese N."/>
            <person name="Submissions S."/>
        </authorList>
    </citation>
    <scope>NUCLEOTIDE SEQUENCE [LARGE SCALE GENOMIC DNA]</scope>
    <source>
        <strain evidence="3">C7</strain>
    </source>
</reference>
<feature type="domain" description="O-methyltransferase C-terminal" evidence="1">
    <location>
        <begin position="157"/>
        <end position="278"/>
    </location>
</feature>
<organism evidence="2 3">
    <name type="scientific">Pontivivens marinum</name>
    <dbReference type="NCBI Taxonomy" id="1690039"/>
    <lineage>
        <taxon>Bacteria</taxon>
        <taxon>Pseudomonadati</taxon>
        <taxon>Pseudomonadota</taxon>
        <taxon>Alphaproteobacteria</taxon>
        <taxon>Rhodobacterales</taxon>
        <taxon>Paracoccaceae</taxon>
        <taxon>Pontivivens</taxon>
    </lineage>
</organism>
<dbReference type="SUPFAM" id="SSF53335">
    <property type="entry name" value="S-adenosyl-L-methionine-dependent methyltransferases"/>
    <property type="match status" value="1"/>
</dbReference>
<proteinExistence type="predicted"/>
<dbReference type="AlphaFoldDB" id="A0A2C9CR60"/>
<dbReference type="InterPro" id="IPR001077">
    <property type="entry name" value="COMT_C"/>
</dbReference>
<dbReference type="CDD" id="cd02440">
    <property type="entry name" value="AdoMet_MTases"/>
    <property type="match status" value="1"/>
</dbReference>
<dbReference type="GO" id="GO:0032259">
    <property type="term" value="P:methylation"/>
    <property type="evidence" value="ECO:0007669"/>
    <property type="project" value="UniProtKB-KW"/>
</dbReference>
<dbReference type="OrthoDB" id="582216at2"/>
<dbReference type="PANTHER" id="PTHR43712">
    <property type="entry name" value="PUTATIVE (AFU_ORTHOLOGUE AFUA_4G14580)-RELATED"/>
    <property type="match status" value="1"/>
</dbReference>
<keyword evidence="3" id="KW-1185">Reference proteome</keyword>
<evidence type="ECO:0000313" key="3">
    <source>
        <dbReference type="Proteomes" id="UP000220034"/>
    </source>
</evidence>
<dbReference type="EMBL" id="OCTN01000002">
    <property type="protein sequence ID" value="SOH93846.1"/>
    <property type="molecule type" value="Genomic_DNA"/>
</dbReference>
<accession>A0A2C9CR60</accession>
<dbReference type="GO" id="GO:0008171">
    <property type="term" value="F:O-methyltransferase activity"/>
    <property type="evidence" value="ECO:0007669"/>
    <property type="project" value="InterPro"/>
</dbReference>
<sequence length="338" mass="36483">MTYRNPNAPEDAFLETFAGAMALELGMRRGLLDRIALDGAVPIDQVNLRAEAAFFPVLLQRAGIVEQVVDTLKLTDEFAGIWPHRRAALAHKLRFLKAVSVDLAMGMSDLVGDLPKFMKHAHTFDIFDYGKSMNTDPAALEATQIWCDYVAILTETEAPEIVAALDLDPGARVLEIGGNVGVMGAAIMTAFGAEVTVLDLPAVCTLGQRRNAERASGARPSFVMGDARDGEWDELPGAPWDAVMFKSVLHDWPEADRLKLLDHAVAALAPGGHVIVAERGPLQATGPLPFWLTADLVFAPFYQPAEWYADALAARGCNVVQSAPDLGLPFHITVGTKT</sequence>
<dbReference type="PANTHER" id="PTHR43712:SF2">
    <property type="entry name" value="O-METHYLTRANSFERASE CICE"/>
    <property type="match status" value="1"/>
</dbReference>
<dbReference type="Proteomes" id="UP000220034">
    <property type="component" value="Unassembled WGS sequence"/>
</dbReference>
<protein>
    <submittedName>
        <fullName evidence="2">O-methyltransferase</fullName>
    </submittedName>
</protein>
<name>A0A2C9CR60_9RHOB</name>
<gene>
    <name evidence="2" type="ORF">SAMN06273572_102524</name>
</gene>
<dbReference type="RefSeq" id="WP_097929393.1">
    <property type="nucleotide sequence ID" value="NZ_OCTN01000002.1"/>
</dbReference>
<keyword evidence="2" id="KW-0808">Transferase</keyword>
<dbReference type="InterPro" id="IPR029063">
    <property type="entry name" value="SAM-dependent_MTases_sf"/>
</dbReference>
<dbReference type="Pfam" id="PF00891">
    <property type="entry name" value="Methyltransf_2"/>
    <property type="match status" value="1"/>
</dbReference>
<evidence type="ECO:0000259" key="1">
    <source>
        <dbReference type="Pfam" id="PF00891"/>
    </source>
</evidence>
<evidence type="ECO:0000313" key="2">
    <source>
        <dbReference type="EMBL" id="SOH93846.1"/>
    </source>
</evidence>
<keyword evidence="2" id="KW-0489">Methyltransferase</keyword>
<dbReference type="Gene3D" id="3.40.50.150">
    <property type="entry name" value="Vaccinia Virus protein VP39"/>
    <property type="match status" value="1"/>
</dbReference>